<gene>
    <name evidence="6" type="ORF">THASP1DRAFT_14162</name>
</gene>
<evidence type="ECO:0000256" key="3">
    <source>
        <dbReference type="ARBA" id="ARBA00022989"/>
    </source>
</evidence>
<proteinExistence type="predicted"/>
<feature type="transmembrane region" description="Helical" evidence="5">
    <location>
        <begin position="209"/>
        <end position="229"/>
    </location>
</feature>
<dbReference type="STRING" id="78915.A0A4P9XTI4"/>
<evidence type="ECO:0000256" key="4">
    <source>
        <dbReference type="ARBA" id="ARBA00023136"/>
    </source>
</evidence>
<dbReference type="Gene3D" id="1.20.1740.10">
    <property type="entry name" value="Amino acid/polyamine transporter I"/>
    <property type="match status" value="1"/>
</dbReference>
<protein>
    <submittedName>
        <fullName evidence="6">Amino acid/polyamine transporter I</fullName>
    </submittedName>
</protein>
<dbReference type="GO" id="GO:0016020">
    <property type="term" value="C:membrane"/>
    <property type="evidence" value="ECO:0007669"/>
    <property type="project" value="UniProtKB-SubCell"/>
</dbReference>
<feature type="transmembrane region" description="Helical" evidence="5">
    <location>
        <begin position="417"/>
        <end position="435"/>
    </location>
</feature>
<dbReference type="GO" id="GO:0015179">
    <property type="term" value="F:L-amino acid transmembrane transporter activity"/>
    <property type="evidence" value="ECO:0007669"/>
    <property type="project" value="TreeGrafter"/>
</dbReference>
<evidence type="ECO:0000256" key="5">
    <source>
        <dbReference type="SAM" id="Phobius"/>
    </source>
</evidence>
<dbReference type="PANTHER" id="PTHR11785">
    <property type="entry name" value="AMINO ACID TRANSPORTER"/>
    <property type="match status" value="1"/>
</dbReference>
<feature type="transmembrane region" description="Helical" evidence="5">
    <location>
        <begin position="80"/>
        <end position="104"/>
    </location>
</feature>
<dbReference type="Pfam" id="PF13520">
    <property type="entry name" value="AA_permease_2"/>
    <property type="match status" value="1"/>
</dbReference>
<dbReference type="AlphaFoldDB" id="A0A4P9XTI4"/>
<sequence length="521" mass="56197">MREAHSTTARNSISSSHYASTTDLSVKVSIAEGFDSTTTLVPTIGITSGIGILMSCLMSAENFLIPGSVWQLTGSVGMSFIMWAVGAIMHMFGGLCYVELGLMLPQSGGEKVYLSYCYRYPRELLGYAFSWIMILVMTPANLAAQMVIFGQYILYAATGDAVIDEAERVRKDWMARGIGIAGLAIIVALNTFSMRWANRVHNVLTLGKIMAKLLIIGLGLAVMTGGLDIPDTGNWDEPFAGTSTNALDYALASLRVGLAFCGWGNLNYAISEVKRPERTLPISILSSITLGAALMLLLNAAYTVTLPASVAFAAQEVIVGTFGAATLGAVAGQVLIPILLAVVAFGAASASILVCSRVLHEAARSNYLPGWRFLSIVHVGSNTPRRCILANGILALIALVVPPPGRAFDFLVEVSGFSYFLYMGLAVLGLIIVRYTEPAKARPFKVWIIVPIIFTTYILITLVTAFLPPADGKVVDEYGITYFLPSVVSILFSLFGVPFWFVYVICNGSWRVAWRRCIRCA</sequence>
<feature type="transmembrane region" description="Helical" evidence="5">
    <location>
        <begin position="249"/>
        <end position="270"/>
    </location>
</feature>
<feature type="transmembrane region" description="Helical" evidence="5">
    <location>
        <begin position="334"/>
        <end position="355"/>
    </location>
</feature>
<feature type="transmembrane region" description="Helical" evidence="5">
    <location>
        <begin position="40"/>
        <end position="60"/>
    </location>
</feature>
<reference evidence="7" key="1">
    <citation type="journal article" date="2018" name="Nat. Microbiol.">
        <title>Leveraging single-cell genomics to expand the fungal tree of life.</title>
        <authorList>
            <person name="Ahrendt S.R."/>
            <person name="Quandt C.A."/>
            <person name="Ciobanu D."/>
            <person name="Clum A."/>
            <person name="Salamov A."/>
            <person name="Andreopoulos B."/>
            <person name="Cheng J.F."/>
            <person name="Woyke T."/>
            <person name="Pelin A."/>
            <person name="Henrissat B."/>
            <person name="Reynolds N.K."/>
            <person name="Benny G.L."/>
            <person name="Smith M.E."/>
            <person name="James T.Y."/>
            <person name="Grigoriev I.V."/>
        </authorList>
    </citation>
    <scope>NUCLEOTIDE SEQUENCE [LARGE SCALE GENOMIC DNA]</scope>
    <source>
        <strain evidence="7">RSA 1356</strain>
    </source>
</reference>
<dbReference type="OrthoDB" id="5982228at2759"/>
<dbReference type="PANTHER" id="PTHR11785:SF353">
    <property type="entry name" value="METHIONINE TRANSPORTER (EUROFUNG)"/>
    <property type="match status" value="1"/>
</dbReference>
<feature type="transmembrane region" description="Helical" evidence="5">
    <location>
        <begin position="447"/>
        <end position="467"/>
    </location>
</feature>
<feature type="transmembrane region" description="Helical" evidence="5">
    <location>
        <begin position="124"/>
        <end position="153"/>
    </location>
</feature>
<feature type="transmembrane region" description="Helical" evidence="5">
    <location>
        <begin position="282"/>
        <end position="302"/>
    </location>
</feature>
<name>A0A4P9XTI4_9FUNG</name>
<feature type="transmembrane region" description="Helical" evidence="5">
    <location>
        <begin position="479"/>
        <end position="506"/>
    </location>
</feature>
<keyword evidence="7" id="KW-1185">Reference proteome</keyword>
<dbReference type="PIRSF" id="PIRSF006060">
    <property type="entry name" value="AA_transporter"/>
    <property type="match status" value="1"/>
</dbReference>
<evidence type="ECO:0000256" key="2">
    <source>
        <dbReference type="ARBA" id="ARBA00022692"/>
    </source>
</evidence>
<feature type="transmembrane region" description="Helical" evidence="5">
    <location>
        <begin position="388"/>
        <end position="405"/>
    </location>
</feature>
<evidence type="ECO:0000256" key="1">
    <source>
        <dbReference type="ARBA" id="ARBA00004141"/>
    </source>
</evidence>
<dbReference type="Proteomes" id="UP000271241">
    <property type="component" value="Unassembled WGS sequence"/>
</dbReference>
<feature type="transmembrane region" description="Helical" evidence="5">
    <location>
        <begin position="173"/>
        <end position="197"/>
    </location>
</feature>
<dbReference type="InterPro" id="IPR050598">
    <property type="entry name" value="AminoAcid_Transporter"/>
</dbReference>
<organism evidence="6 7">
    <name type="scientific">Thamnocephalis sphaerospora</name>
    <dbReference type="NCBI Taxonomy" id="78915"/>
    <lineage>
        <taxon>Eukaryota</taxon>
        <taxon>Fungi</taxon>
        <taxon>Fungi incertae sedis</taxon>
        <taxon>Zoopagomycota</taxon>
        <taxon>Zoopagomycotina</taxon>
        <taxon>Zoopagomycetes</taxon>
        <taxon>Zoopagales</taxon>
        <taxon>Sigmoideomycetaceae</taxon>
        <taxon>Thamnocephalis</taxon>
    </lineage>
</organism>
<dbReference type="InterPro" id="IPR002293">
    <property type="entry name" value="AA/rel_permease1"/>
</dbReference>
<keyword evidence="3 5" id="KW-1133">Transmembrane helix</keyword>
<evidence type="ECO:0000313" key="7">
    <source>
        <dbReference type="Proteomes" id="UP000271241"/>
    </source>
</evidence>
<evidence type="ECO:0000313" key="6">
    <source>
        <dbReference type="EMBL" id="RKP09494.1"/>
    </source>
</evidence>
<keyword evidence="4 5" id="KW-0472">Membrane</keyword>
<comment type="subcellular location">
    <subcellularLocation>
        <location evidence="1">Membrane</location>
        <topology evidence="1">Multi-pass membrane protein</topology>
    </subcellularLocation>
</comment>
<accession>A0A4P9XTI4</accession>
<keyword evidence="2 5" id="KW-0812">Transmembrane</keyword>
<dbReference type="EMBL" id="KZ992510">
    <property type="protein sequence ID" value="RKP09494.1"/>
    <property type="molecule type" value="Genomic_DNA"/>
</dbReference>